<dbReference type="OrthoDB" id="9805171at2"/>
<proteinExistence type="predicted"/>
<dbReference type="InterPro" id="IPR041698">
    <property type="entry name" value="Methyltransf_25"/>
</dbReference>
<dbReference type="EMBL" id="SOCE01000001">
    <property type="protein sequence ID" value="TDU89847.1"/>
    <property type="molecule type" value="Genomic_DNA"/>
</dbReference>
<dbReference type="Gene3D" id="3.40.50.150">
    <property type="entry name" value="Vaccinia Virus protein VP39"/>
    <property type="match status" value="1"/>
</dbReference>
<dbReference type="RefSeq" id="WP_133979860.1">
    <property type="nucleotide sequence ID" value="NZ_SOCE01000001.1"/>
</dbReference>
<protein>
    <submittedName>
        <fullName evidence="4">Methyltransferase family protein</fullName>
    </submittedName>
</protein>
<evidence type="ECO:0000256" key="1">
    <source>
        <dbReference type="ARBA" id="ARBA00022603"/>
    </source>
</evidence>
<dbReference type="Pfam" id="PF13649">
    <property type="entry name" value="Methyltransf_25"/>
    <property type="match status" value="1"/>
</dbReference>
<organism evidence="4 5">
    <name type="scientific">Kribbella voronezhensis</name>
    <dbReference type="NCBI Taxonomy" id="2512212"/>
    <lineage>
        <taxon>Bacteria</taxon>
        <taxon>Bacillati</taxon>
        <taxon>Actinomycetota</taxon>
        <taxon>Actinomycetes</taxon>
        <taxon>Propionibacteriales</taxon>
        <taxon>Kribbellaceae</taxon>
        <taxon>Kribbella</taxon>
    </lineage>
</organism>
<comment type="caution">
    <text evidence="4">The sequence shown here is derived from an EMBL/GenBank/DDBJ whole genome shotgun (WGS) entry which is preliminary data.</text>
</comment>
<accession>A0A4R7TEM4</accession>
<keyword evidence="2 4" id="KW-0808">Transferase</keyword>
<dbReference type="AlphaFoldDB" id="A0A4R7TEM4"/>
<gene>
    <name evidence="4" type="ORF">EV138_3424</name>
</gene>
<dbReference type="Proteomes" id="UP000295151">
    <property type="component" value="Unassembled WGS sequence"/>
</dbReference>
<dbReference type="InterPro" id="IPR029063">
    <property type="entry name" value="SAM-dependent_MTases_sf"/>
</dbReference>
<evidence type="ECO:0000313" key="5">
    <source>
        <dbReference type="Proteomes" id="UP000295151"/>
    </source>
</evidence>
<dbReference type="GO" id="GO:0032259">
    <property type="term" value="P:methylation"/>
    <property type="evidence" value="ECO:0007669"/>
    <property type="project" value="UniProtKB-KW"/>
</dbReference>
<feature type="domain" description="Methyltransferase" evidence="3">
    <location>
        <begin position="52"/>
        <end position="141"/>
    </location>
</feature>
<sequence length="209" mass="22560">MSSEDWLVDTRASYDTVAESYAEIVRDLLEQTPYERAMLDVFAREVGGRGLIADVGCGSGRIAGYLQGAGADVLGIDLSPAMIEVARREHPGVRFEVGSMTEPALADDSLTGLVAWYSLIHIPDHQLGFVLEQFRRVLRPGCPLLVGFHVGDETRLKTSGYGGHPMNLHVHLREPAQMAAWLGDAGFAVEAQLTLSSAESKLGGVLVAR</sequence>
<evidence type="ECO:0000256" key="2">
    <source>
        <dbReference type="ARBA" id="ARBA00022679"/>
    </source>
</evidence>
<dbReference type="CDD" id="cd02440">
    <property type="entry name" value="AdoMet_MTases"/>
    <property type="match status" value="1"/>
</dbReference>
<evidence type="ECO:0000313" key="4">
    <source>
        <dbReference type="EMBL" id="TDU89847.1"/>
    </source>
</evidence>
<dbReference type="GO" id="GO:0008168">
    <property type="term" value="F:methyltransferase activity"/>
    <property type="evidence" value="ECO:0007669"/>
    <property type="project" value="UniProtKB-KW"/>
</dbReference>
<dbReference type="PANTHER" id="PTHR43861:SF1">
    <property type="entry name" value="TRANS-ACONITATE 2-METHYLTRANSFERASE"/>
    <property type="match status" value="1"/>
</dbReference>
<dbReference type="SUPFAM" id="SSF53335">
    <property type="entry name" value="S-adenosyl-L-methionine-dependent methyltransferases"/>
    <property type="match status" value="1"/>
</dbReference>
<keyword evidence="5" id="KW-1185">Reference proteome</keyword>
<name>A0A4R7TEM4_9ACTN</name>
<dbReference type="PANTHER" id="PTHR43861">
    <property type="entry name" value="TRANS-ACONITATE 2-METHYLTRANSFERASE-RELATED"/>
    <property type="match status" value="1"/>
</dbReference>
<keyword evidence="1 4" id="KW-0489">Methyltransferase</keyword>
<reference evidence="4 5" key="1">
    <citation type="submission" date="2019-03" db="EMBL/GenBank/DDBJ databases">
        <title>Genomic Encyclopedia of Type Strains, Phase III (KMG-III): the genomes of soil and plant-associated and newly described type strains.</title>
        <authorList>
            <person name="Whitman W."/>
        </authorList>
    </citation>
    <scope>NUCLEOTIDE SEQUENCE [LARGE SCALE GENOMIC DNA]</scope>
    <source>
        <strain evidence="4 5">VKM Ac-2575</strain>
    </source>
</reference>
<evidence type="ECO:0000259" key="3">
    <source>
        <dbReference type="Pfam" id="PF13649"/>
    </source>
</evidence>